<evidence type="ECO:0000313" key="2">
    <source>
        <dbReference type="Proteomes" id="UP000250434"/>
    </source>
</evidence>
<dbReference type="EMBL" id="CP015163">
    <property type="protein sequence ID" value="AXB46108.1"/>
    <property type="molecule type" value="Genomic_DNA"/>
</dbReference>
<proteinExistence type="predicted"/>
<accession>A0A344LDI4</accession>
<sequence length="74" mass="7894">MVQSVPFPSHAVLVGLAVELQADFAPLEDIAVATAAQGAQPPLVEHGFEWQLSTARRSEVGQEFVRHDAAGGRE</sequence>
<reference evidence="1 2" key="1">
    <citation type="submission" date="2016-04" db="EMBL/GenBank/DDBJ databases">
        <title>Complete genome sequence and analysis of deep-sea sediment isolate, Amycolatopsis sp. WP1.</title>
        <authorList>
            <person name="Wang H."/>
            <person name="Chen S."/>
            <person name="Wu Q."/>
        </authorList>
    </citation>
    <scope>NUCLEOTIDE SEQUENCE [LARGE SCALE GENOMIC DNA]</scope>
    <source>
        <strain evidence="1 2">WP1</strain>
    </source>
</reference>
<keyword evidence="2" id="KW-1185">Reference proteome</keyword>
<dbReference type="KEGG" id="aab:A4R43_29555"/>
<organism evidence="1 2">
    <name type="scientific">Amycolatopsis albispora</name>
    <dbReference type="NCBI Taxonomy" id="1804986"/>
    <lineage>
        <taxon>Bacteria</taxon>
        <taxon>Bacillati</taxon>
        <taxon>Actinomycetota</taxon>
        <taxon>Actinomycetes</taxon>
        <taxon>Pseudonocardiales</taxon>
        <taxon>Pseudonocardiaceae</taxon>
        <taxon>Amycolatopsis</taxon>
    </lineage>
</organism>
<evidence type="ECO:0000313" key="1">
    <source>
        <dbReference type="EMBL" id="AXB46108.1"/>
    </source>
</evidence>
<protein>
    <submittedName>
        <fullName evidence="1">Uncharacterized protein</fullName>
    </submittedName>
</protein>
<dbReference type="AlphaFoldDB" id="A0A344LDI4"/>
<gene>
    <name evidence="1" type="ORF">A4R43_29555</name>
</gene>
<name>A0A344LDI4_9PSEU</name>
<dbReference type="Proteomes" id="UP000250434">
    <property type="component" value="Chromosome"/>
</dbReference>